<keyword evidence="2 4" id="KW-0503">Monooxygenase</keyword>
<evidence type="ECO:0000313" key="4">
    <source>
        <dbReference type="EMBL" id="WTR70084.1"/>
    </source>
</evidence>
<dbReference type="EMBL" id="CP108188">
    <property type="protein sequence ID" value="WTR70084.1"/>
    <property type="molecule type" value="Genomic_DNA"/>
</dbReference>
<dbReference type="PRINTS" id="PR00420">
    <property type="entry name" value="RNGMNOXGNASE"/>
</dbReference>
<dbReference type="InterPro" id="IPR036188">
    <property type="entry name" value="FAD/NAD-bd_sf"/>
</dbReference>
<keyword evidence="1" id="KW-0560">Oxidoreductase</keyword>
<feature type="domain" description="FAD-binding" evidence="3">
    <location>
        <begin position="51"/>
        <end position="229"/>
    </location>
</feature>
<dbReference type="Gene3D" id="3.50.50.60">
    <property type="entry name" value="FAD/NAD(P)-binding domain"/>
    <property type="match status" value="1"/>
</dbReference>
<proteinExistence type="predicted"/>
<feature type="domain" description="FAD-binding" evidence="3">
    <location>
        <begin position="351"/>
        <end position="416"/>
    </location>
</feature>
<dbReference type="Pfam" id="PF01494">
    <property type="entry name" value="FAD_binding_3"/>
    <property type="match status" value="2"/>
</dbReference>
<organism evidence="4 5">
    <name type="scientific">Streptomyces zaomyceticus</name>
    <dbReference type="NCBI Taxonomy" id="68286"/>
    <lineage>
        <taxon>Bacteria</taxon>
        <taxon>Bacillati</taxon>
        <taxon>Actinomycetota</taxon>
        <taxon>Actinomycetes</taxon>
        <taxon>Kitasatosporales</taxon>
        <taxon>Streptomycetaceae</taxon>
        <taxon>Streptomyces</taxon>
    </lineage>
</organism>
<protein>
    <submittedName>
        <fullName evidence="4">FAD-dependent monooxygenase</fullName>
    </submittedName>
</protein>
<dbReference type="NCBIfam" id="NF005720">
    <property type="entry name" value="PRK07538.1"/>
    <property type="match status" value="1"/>
</dbReference>
<dbReference type="Gene3D" id="3.30.9.30">
    <property type="match status" value="1"/>
</dbReference>
<sequence>MSPHTPSAYGHTPSTYARTLSACARTPSAYGSAPARYGRGPAPDYGQSPHIVIAGGGVAGLTAALALHAAGFERVTVVEAAPAIRPVGAGLNLMPNAVRELDALGLLDALEAGALRTRELRYYHRSGGLISREPRGLGAGYRWPQLSVHRGHLQQVLAGAVRARLGPAALVTGVRVTGLELPPGRRPRLRLEHREGAVKGRASLEPDVLIGADGIRSAVRAALHPGEGGPSWNGTLVWRGVSRMPARAVGSFMLVAGDDRQKAVVYPMGRPTGPDREVLVNWALARPAERTCRTGAVPGEERFLGDWNRPVPVETFLPFYEGWEFDGVRVPDILRAADSAYEYPMVDREPLDRWTRGRTTLIGDAAHAMYPIGSNGATQSIVDARALAHALARHPDPAEGLAAYERERRPVTTALQRANRELGPEVVINLAHARAPQGFTDIHDVIPAEELADIACRYAATGAFDPTTVNQGSPYEVPLPVTG</sequence>
<dbReference type="PANTHER" id="PTHR13789">
    <property type="entry name" value="MONOOXYGENASE"/>
    <property type="match status" value="1"/>
</dbReference>
<dbReference type="SUPFAM" id="SSF51905">
    <property type="entry name" value="FAD/NAD(P)-binding domain"/>
    <property type="match status" value="1"/>
</dbReference>
<dbReference type="GO" id="GO:0004497">
    <property type="term" value="F:monooxygenase activity"/>
    <property type="evidence" value="ECO:0007669"/>
    <property type="project" value="UniProtKB-KW"/>
</dbReference>
<dbReference type="RefSeq" id="WP_398435002.1">
    <property type="nucleotide sequence ID" value="NZ_CP108188.1"/>
</dbReference>
<evidence type="ECO:0000256" key="2">
    <source>
        <dbReference type="ARBA" id="ARBA00023033"/>
    </source>
</evidence>
<name>A0ABZ1LAJ3_9ACTN</name>
<dbReference type="SUPFAM" id="SSF54373">
    <property type="entry name" value="FAD-linked reductases, C-terminal domain"/>
    <property type="match status" value="1"/>
</dbReference>
<dbReference type="InterPro" id="IPR050493">
    <property type="entry name" value="FAD-dep_Monooxygenase_BioMet"/>
</dbReference>
<dbReference type="PANTHER" id="PTHR13789:SF268">
    <property type="entry name" value="5-METHYLPHENAZINE-1-CARBOXYLATE 1-MONOOXYGENASE"/>
    <property type="match status" value="1"/>
</dbReference>
<reference evidence="4 5" key="1">
    <citation type="submission" date="2022-10" db="EMBL/GenBank/DDBJ databases">
        <title>The complete genomes of actinobacterial strains from the NBC collection.</title>
        <authorList>
            <person name="Joergensen T.S."/>
            <person name="Alvarez Arevalo M."/>
            <person name="Sterndorff E.B."/>
            <person name="Faurdal D."/>
            <person name="Vuksanovic O."/>
            <person name="Mourched A.-S."/>
            <person name="Charusanti P."/>
            <person name="Shaw S."/>
            <person name="Blin K."/>
            <person name="Weber T."/>
        </authorList>
    </citation>
    <scope>NUCLEOTIDE SEQUENCE [LARGE SCALE GENOMIC DNA]</scope>
    <source>
        <strain evidence="4 5">NBC_00123</strain>
    </source>
</reference>
<keyword evidence="5" id="KW-1185">Reference proteome</keyword>
<evidence type="ECO:0000259" key="3">
    <source>
        <dbReference type="Pfam" id="PF01494"/>
    </source>
</evidence>
<gene>
    <name evidence="4" type="ORF">OG814_12800</name>
</gene>
<dbReference type="InterPro" id="IPR002938">
    <property type="entry name" value="FAD-bd"/>
</dbReference>
<evidence type="ECO:0000256" key="1">
    <source>
        <dbReference type="ARBA" id="ARBA00023002"/>
    </source>
</evidence>
<evidence type="ECO:0000313" key="5">
    <source>
        <dbReference type="Proteomes" id="UP001622594"/>
    </source>
</evidence>
<dbReference type="Proteomes" id="UP001622594">
    <property type="component" value="Chromosome"/>
</dbReference>
<accession>A0ABZ1LAJ3</accession>